<feature type="domain" description="NADP-dependent oxidoreductase" evidence="5">
    <location>
        <begin position="16"/>
        <end position="336"/>
    </location>
</feature>
<keyword evidence="2" id="KW-0560">Oxidoreductase</keyword>
<proteinExistence type="inferred from homology"/>
<evidence type="ECO:0000256" key="1">
    <source>
        <dbReference type="ARBA" id="ARBA00022857"/>
    </source>
</evidence>
<dbReference type="PANTHER" id="PTHR43364:SF4">
    <property type="entry name" value="NAD(P)-LINKED OXIDOREDUCTASE SUPERFAMILY PROTEIN"/>
    <property type="match status" value="1"/>
</dbReference>
<dbReference type="InterPro" id="IPR050523">
    <property type="entry name" value="AKR_Detox_Biosynth"/>
</dbReference>
<reference evidence="6 7" key="1">
    <citation type="submission" date="2019-02" db="EMBL/GenBank/DDBJ databases">
        <title>Prokaryotic population dynamics and viral predation in marine succession experiment using metagenomics: the confinement effect.</title>
        <authorList>
            <person name="Haro-Moreno J.M."/>
            <person name="Rodriguez-Valera F."/>
            <person name="Lopez-Perez M."/>
        </authorList>
    </citation>
    <scope>NUCLEOTIDE SEQUENCE [LARGE SCALE GENOMIC DNA]</scope>
    <source>
        <strain evidence="6">MED-G169</strain>
    </source>
</reference>
<keyword evidence="1" id="KW-0521">NADP</keyword>
<dbReference type="EMBL" id="SHBO01000001">
    <property type="protein sequence ID" value="RZO08886.1"/>
    <property type="molecule type" value="Genomic_DNA"/>
</dbReference>
<sequence>MIYRKLGNTEIEVSIIGLGTMTWGQQNNRCEAFEQMDFALSKGVNLFDAAEMYPVPPMEETQGDTERFIGDWIAQTGRRSEIILATKVAGRSNDMRYIRGGPRLDADQIRSAVEGSLTRLKTDYIDLYQVHWPERATNFFGRRGYIHIEKDDSISIQETLSALHDLVDEGLIRNIGISNETPWGLNKYLRESENGALSKVVSIQNVYNLLSRQFEVGLAEISMREGVGLLAYSPLAFGLLTGKYMNDKYPQGSRLSLFKRFSRYGSEECKFATNEYSKIAKQYGLSLTQMSLAFVLSQSFVSSCLIGATSIDQLKENIDAVDVKLSDDAMKQISEIHNKYPDPAP</sequence>
<gene>
    <name evidence="6" type="ORF">EVB02_00095</name>
</gene>
<organism evidence="6 7">
    <name type="scientific">SAR92 clade bacterium</name>
    <dbReference type="NCBI Taxonomy" id="2315479"/>
    <lineage>
        <taxon>Bacteria</taxon>
        <taxon>Pseudomonadati</taxon>
        <taxon>Pseudomonadota</taxon>
        <taxon>Gammaproteobacteria</taxon>
        <taxon>Cellvibrionales</taxon>
        <taxon>Porticoccaceae</taxon>
        <taxon>SAR92 clade</taxon>
    </lineage>
</organism>
<dbReference type="InterPro" id="IPR020471">
    <property type="entry name" value="AKR"/>
</dbReference>
<dbReference type="Pfam" id="PF00248">
    <property type="entry name" value="Aldo_ket_red"/>
    <property type="match status" value="1"/>
</dbReference>
<dbReference type="PRINTS" id="PR00069">
    <property type="entry name" value="ALDKETRDTASE"/>
</dbReference>
<dbReference type="FunFam" id="3.20.20.100:FF:000005">
    <property type="entry name" value="NADP(H)-dependent aldo-keto reductase"/>
    <property type="match status" value="1"/>
</dbReference>
<evidence type="ECO:0000256" key="3">
    <source>
        <dbReference type="ARBA" id="ARBA00038157"/>
    </source>
</evidence>
<dbReference type="Proteomes" id="UP000318148">
    <property type="component" value="Unassembled WGS sequence"/>
</dbReference>
<protein>
    <recommendedName>
        <fullName evidence="4">Protein tas</fullName>
    </recommendedName>
</protein>
<dbReference type="Gene3D" id="3.20.20.100">
    <property type="entry name" value="NADP-dependent oxidoreductase domain"/>
    <property type="match status" value="1"/>
</dbReference>
<name>A0A520LPH9_9GAMM</name>
<dbReference type="NCBIfam" id="NF007912">
    <property type="entry name" value="PRK10625.1"/>
    <property type="match status" value="1"/>
</dbReference>
<accession>A0A520LPH9</accession>
<dbReference type="SUPFAM" id="SSF51430">
    <property type="entry name" value="NAD(P)-linked oxidoreductase"/>
    <property type="match status" value="1"/>
</dbReference>
<dbReference type="PANTHER" id="PTHR43364">
    <property type="entry name" value="NADH-SPECIFIC METHYLGLYOXAL REDUCTASE-RELATED"/>
    <property type="match status" value="1"/>
</dbReference>
<evidence type="ECO:0000256" key="2">
    <source>
        <dbReference type="ARBA" id="ARBA00023002"/>
    </source>
</evidence>
<comment type="caution">
    <text evidence="6">The sequence shown here is derived from an EMBL/GenBank/DDBJ whole genome shotgun (WGS) entry which is preliminary data.</text>
</comment>
<dbReference type="InterPro" id="IPR023210">
    <property type="entry name" value="NADP_OxRdtase_dom"/>
</dbReference>
<dbReference type="AlphaFoldDB" id="A0A520LPH9"/>
<dbReference type="GO" id="GO:0016491">
    <property type="term" value="F:oxidoreductase activity"/>
    <property type="evidence" value="ECO:0007669"/>
    <property type="project" value="UniProtKB-KW"/>
</dbReference>
<dbReference type="InterPro" id="IPR036812">
    <property type="entry name" value="NAD(P)_OxRdtase_dom_sf"/>
</dbReference>
<evidence type="ECO:0000259" key="5">
    <source>
        <dbReference type="Pfam" id="PF00248"/>
    </source>
</evidence>
<evidence type="ECO:0000256" key="4">
    <source>
        <dbReference type="ARBA" id="ARBA00070119"/>
    </source>
</evidence>
<evidence type="ECO:0000313" key="6">
    <source>
        <dbReference type="EMBL" id="RZO08886.1"/>
    </source>
</evidence>
<comment type="similarity">
    <text evidence="3">Belongs to the aldo/keto reductase family. Aldo/keto reductase 2 subfamily.</text>
</comment>
<dbReference type="CDD" id="cd19094">
    <property type="entry name" value="AKR_Tas-like"/>
    <property type="match status" value="1"/>
</dbReference>
<evidence type="ECO:0000313" key="7">
    <source>
        <dbReference type="Proteomes" id="UP000318148"/>
    </source>
</evidence>